<proteinExistence type="predicted"/>
<organism evidence="2">
    <name type="scientific">Solanum chacoense</name>
    <name type="common">Chaco potato</name>
    <dbReference type="NCBI Taxonomy" id="4108"/>
    <lineage>
        <taxon>Eukaryota</taxon>
        <taxon>Viridiplantae</taxon>
        <taxon>Streptophyta</taxon>
        <taxon>Embryophyta</taxon>
        <taxon>Tracheophyta</taxon>
        <taxon>Spermatophyta</taxon>
        <taxon>Magnoliopsida</taxon>
        <taxon>eudicotyledons</taxon>
        <taxon>Gunneridae</taxon>
        <taxon>Pentapetalae</taxon>
        <taxon>asterids</taxon>
        <taxon>lamiids</taxon>
        <taxon>Solanales</taxon>
        <taxon>Solanaceae</taxon>
        <taxon>Solanoideae</taxon>
        <taxon>Solaneae</taxon>
        <taxon>Solanum</taxon>
    </lineage>
</organism>
<feature type="transmembrane region" description="Helical" evidence="1">
    <location>
        <begin position="12"/>
        <end position="32"/>
    </location>
</feature>
<feature type="transmembrane region" description="Helical" evidence="1">
    <location>
        <begin position="38"/>
        <end position="56"/>
    </location>
</feature>
<evidence type="ECO:0000256" key="1">
    <source>
        <dbReference type="SAM" id="Phobius"/>
    </source>
</evidence>
<sequence>MIGINHGWVMNVLYVIYVAVSIFIGMVILNLIPFPRTPIMILLLFVMLVGAMEWRVQNNRHAM</sequence>
<keyword evidence="1" id="KW-0812">Transmembrane</keyword>
<keyword evidence="1" id="KW-0472">Membrane</keyword>
<dbReference type="AlphaFoldDB" id="A0A0V0HQH5"/>
<name>A0A0V0HQH5_SOLCH</name>
<reference evidence="2" key="1">
    <citation type="submission" date="2015-12" db="EMBL/GenBank/DDBJ databases">
        <title>Gene expression during late stages of embryo sac development: a critical building block for successful pollen-pistil interactions.</title>
        <authorList>
            <person name="Liu Y."/>
            <person name="Joly V."/>
            <person name="Sabar M."/>
            <person name="Matton D.P."/>
        </authorList>
    </citation>
    <scope>NUCLEOTIDE SEQUENCE</scope>
</reference>
<protein>
    <submittedName>
        <fullName evidence="2">Putative ovule protein</fullName>
    </submittedName>
</protein>
<keyword evidence="1" id="KW-1133">Transmembrane helix</keyword>
<dbReference type="EMBL" id="GEDG01016280">
    <property type="protein sequence ID" value="JAP22700.1"/>
    <property type="molecule type" value="Transcribed_RNA"/>
</dbReference>
<evidence type="ECO:0000313" key="2">
    <source>
        <dbReference type="EMBL" id="JAP22700.1"/>
    </source>
</evidence>
<accession>A0A0V0HQH5</accession>